<evidence type="ECO:0000313" key="14">
    <source>
        <dbReference type="Proteomes" id="UP000681075"/>
    </source>
</evidence>
<evidence type="ECO:0000256" key="7">
    <source>
        <dbReference type="ARBA" id="ARBA00023015"/>
    </source>
</evidence>
<dbReference type="PROSITE" id="PS00041">
    <property type="entry name" value="HTH_ARAC_FAMILY_1"/>
    <property type="match status" value="1"/>
</dbReference>
<evidence type="ECO:0000256" key="10">
    <source>
        <dbReference type="ARBA" id="ARBA00023204"/>
    </source>
</evidence>
<evidence type="ECO:0000256" key="1">
    <source>
        <dbReference type="ARBA" id="ARBA00001286"/>
    </source>
</evidence>
<keyword evidence="8" id="KW-0238">DNA-binding</keyword>
<proteinExistence type="inferred from homology"/>
<dbReference type="GO" id="GO:0003908">
    <property type="term" value="F:methylated-DNA-[protein]-cysteine S-methyltransferase activity"/>
    <property type="evidence" value="ECO:0007669"/>
    <property type="project" value="UniProtKB-EC"/>
</dbReference>
<sequence length="303" mass="32714">MSKKRVEPDGSKTDLPPMQTDALYDDTSLAPVADAIARMVATPEDPPSLETLAAELGYSPFHFQRLFKRGVGVSPKRFAQALRLGPARKLLTQGETPVLDASLDVGMSGPSRLHDLFVTCDAVTPGDVRRRGRGLDIRWGVHASPFGRVLLAQTPIGVCWLSFGSDDTIKSMFGELHETYPEANFVRDDAATEKTATSIFGADQARISLDLHGTNFQIKVWQALLAIPYGTTVSYGEIAARVGNKAASRAVGSAVGANPISLLIPCHRVIQSSGVVHNYRWGVPTKRALLAWERAHLDTADAA</sequence>
<dbReference type="PROSITE" id="PS00374">
    <property type="entry name" value="MGMT"/>
    <property type="match status" value="1"/>
</dbReference>
<evidence type="ECO:0000259" key="12">
    <source>
        <dbReference type="PROSITE" id="PS01124"/>
    </source>
</evidence>
<reference evidence="13" key="1">
    <citation type="submission" date="2021-02" db="EMBL/GenBank/DDBJ databases">
        <title>Genome sequence of Rhodospirillales sp. strain TMPK1 isolated from soil.</title>
        <authorList>
            <person name="Nakai R."/>
            <person name="Kusada H."/>
            <person name="Tamaki H."/>
        </authorList>
    </citation>
    <scope>NUCLEOTIDE SEQUENCE</scope>
    <source>
        <strain evidence="13">TMPK1</strain>
    </source>
</reference>
<comment type="catalytic activity">
    <reaction evidence="11">
        <text>a 6-O-methyl-2'-deoxyguanosine in DNA + L-cysteinyl-[protein] = S-methyl-L-cysteinyl-[protein] + a 2'-deoxyguanosine in DNA</text>
        <dbReference type="Rhea" id="RHEA:24000"/>
        <dbReference type="Rhea" id="RHEA-COMP:10131"/>
        <dbReference type="Rhea" id="RHEA-COMP:10132"/>
        <dbReference type="Rhea" id="RHEA-COMP:11367"/>
        <dbReference type="Rhea" id="RHEA-COMP:11368"/>
        <dbReference type="ChEBI" id="CHEBI:29950"/>
        <dbReference type="ChEBI" id="CHEBI:82612"/>
        <dbReference type="ChEBI" id="CHEBI:85445"/>
        <dbReference type="ChEBI" id="CHEBI:85448"/>
        <dbReference type="EC" id="2.1.1.63"/>
    </reaction>
</comment>
<organism evidence="13 14">
    <name type="scientific">Roseiterribacter gracilis</name>
    <dbReference type="NCBI Taxonomy" id="2812848"/>
    <lineage>
        <taxon>Bacteria</taxon>
        <taxon>Pseudomonadati</taxon>
        <taxon>Pseudomonadota</taxon>
        <taxon>Alphaproteobacteria</taxon>
        <taxon>Rhodospirillales</taxon>
        <taxon>Roseiterribacteraceae</taxon>
        <taxon>Roseiterribacter</taxon>
    </lineage>
</organism>
<dbReference type="GO" id="GO:0032259">
    <property type="term" value="P:methylation"/>
    <property type="evidence" value="ECO:0007669"/>
    <property type="project" value="UniProtKB-KW"/>
</dbReference>
<dbReference type="GO" id="GO:0003700">
    <property type="term" value="F:DNA-binding transcription factor activity"/>
    <property type="evidence" value="ECO:0007669"/>
    <property type="project" value="InterPro"/>
</dbReference>
<evidence type="ECO:0000256" key="9">
    <source>
        <dbReference type="ARBA" id="ARBA00023163"/>
    </source>
</evidence>
<keyword evidence="7" id="KW-0805">Transcription regulation</keyword>
<evidence type="ECO:0000256" key="8">
    <source>
        <dbReference type="ARBA" id="ARBA00023125"/>
    </source>
</evidence>
<keyword evidence="5" id="KW-0808">Transferase</keyword>
<dbReference type="PROSITE" id="PS01124">
    <property type="entry name" value="HTH_ARAC_FAMILY_2"/>
    <property type="match status" value="1"/>
</dbReference>
<dbReference type="Gene3D" id="1.10.10.60">
    <property type="entry name" value="Homeodomain-like"/>
    <property type="match status" value="1"/>
</dbReference>
<dbReference type="EMBL" id="BOPV01000001">
    <property type="protein sequence ID" value="GIL40641.1"/>
    <property type="molecule type" value="Genomic_DNA"/>
</dbReference>
<dbReference type="Pfam" id="PF01035">
    <property type="entry name" value="DNA_binding_1"/>
    <property type="match status" value="1"/>
</dbReference>
<dbReference type="PANTHER" id="PTHR10815">
    <property type="entry name" value="METHYLATED-DNA--PROTEIN-CYSTEINE METHYLTRANSFERASE"/>
    <property type="match status" value="1"/>
</dbReference>
<dbReference type="SUPFAM" id="SSF46689">
    <property type="entry name" value="Homeodomain-like"/>
    <property type="match status" value="2"/>
</dbReference>
<gene>
    <name evidence="13" type="ORF">TMPK1_28780</name>
</gene>
<dbReference type="Pfam" id="PF12833">
    <property type="entry name" value="HTH_18"/>
    <property type="match status" value="1"/>
</dbReference>
<dbReference type="FunFam" id="1.10.10.10:FF:000214">
    <property type="entry name" value="Methylated-DNA--protein-cysteine methyltransferase"/>
    <property type="match status" value="1"/>
</dbReference>
<dbReference type="GO" id="GO:0043565">
    <property type="term" value="F:sequence-specific DNA binding"/>
    <property type="evidence" value="ECO:0007669"/>
    <property type="project" value="InterPro"/>
</dbReference>
<dbReference type="InterPro" id="IPR001497">
    <property type="entry name" value="MethylDNA_cys_MeTrfase_AS"/>
</dbReference>
<dbReference type="InterPro" id="IPR036388">
    <property type="entry name" value="WH-like_DNA-bd_sf"/>
</dbReference>
<dbReference type="InterPro" id="IPR036631">
    <property type="entry name" value="MGMT_N_sf"/>
</dbReference>
<comment type="caution">
    <text evidence="13">The sequence shown here is derived from an EMBL/GenBank/DDBJ whole genome shotgun (WGS) entry which is preliminary data.</text>
</comment>
<dbReference type="InterPro" id="IPR009057">
    <property type="entry name" value="Homeodomain-like_sf"/>
</dbReference>
<dbReference type="CDD" id="cd06445">
    <property type="entry name" value="ATase"/>
    <property type="match status" value="1"/>
</dbReference>
<accession>A0A8S8XFA8</accession>
<feature type="domain" description="HTH araC/xylS-type" evidence="12">
    <location>
        <begin position="33"/>
        <end position="131"/>
    </location>
</feature>
<keyword evidence="9" id="KW-0804">Transcription</keyword>
<dbReference type="NCBIfam" id="TIGR00589">
    <property type="entry name" value="ogt"/>
    <property type="match status" value="1"/>
</dbReference>
<evidence type="ECO:0000313" key="13">
    <source>
        <dbReference type="EMBL" id="GIL40641.1"/>
    </source>
</evidence>
<dbReference type="Gene3D" id="3.30.160.70">
    <property type="entry name" value="Methylated DNA-protein cysteine methyltransferase domain"/>
    <property type="match status" value="1"/>
</dbReference>
<evidence type="ECO:0000256" key="5">
    <source>
        <dbReference type="ARBA" id="ARBA00022679"/>
    </source>
</evidence>
<dbReference type="EC" id="2.1.1.63" evidence="3"/>
<dbReference type="InterPro" id="IPR018060">
    <property type="entry name" value="HTH_AraC"/>
</dbReference>
<dbReference type="InterPro" id="IPR014048">
    <property type="entry name" value="MethylDNA_cys_MeTrfase_DNA-bd"/>
</dbReference>
<dbReference type="Proteomes" id="UP000681075">
    <property type="component" value="Unassembled WGS sequence"/>
</dbReference>
<comment type="similarity">
    <text evidence="2">Belongs to the MGMT family.</text>
</comment>
<dbReference type="InterPro" id="IPR036217">
    <property type="entry name" value="MethylDNA_cys_MeTrfase_DNAb"/>
</dbReference>
<evidence type="ECO:0000256" key="3">
    <source>
        <dbReference type="ARBA" id="ARBA00011918"/>
    </source>
</evidence>
<dbReference type="SUPFAM" id="SSF46767">
    <property type="entry name" value="Methylated DNA-protein cysteine methyltransferase, C-terminal domain"/>
    <property type="match status" value="1"/>
</dbReference>
<dbReference type="SMART" id="SM00342">
    <property type="entry name" value="HTH_ARAC"/>
    <property type="match status" value="1"/>
</dbReference>
<dbReference type="AlphaFoldDB" id="A0A8S8XFA8"/>
<comment type="catalytic activity">
    <reaction evidence="1">
        <text>a 4-O-methyl-thymidine in DNA + L-cysteinyl-[protein] = a thymidine in DNA + S-methyl-L-cysteinyl-[protein]</text>
        <dbReference type="Rhea" id="RHEA:53428"/>
        <dbReference type="Rhea" id="RHEA-COMP:10131"/>
        <dbReference type="Rhea" id="RHEA-COMP:10132"/>
        <dbReference type="Rhea" id="RHEA-COMP:13555"/>
        <dbReference type="Rhea" id="RHEA-COMP:13556"/>
        <dbReference type="ChEBI" id="CHEBI:29950"/>
        <dbReference type="ChEBI" id="CHEBI:82612"/>
        <dbReference type="ChEBI" id="CHEBI:137386"/>
        <dbReference type="ChEBI" id="CHEBI:137387"/>
        <dbReference type="EC" id="2.1.1.63"/>
    </reaction>
</comment>
<dbReference type="Gene3D" id="1.10.10.10">
    <property type="entry name" value="Winged helix-like DNA-binding domain superfamily/Winged helix DNA-binding domain"/>
    <property type="match status" value="1"/>
</dbReference>
<dbReference type="PANTHER" id="PTHR10815:SF13">
    <property type="entry name" value="METHYLATED-DNA--PROTEIN-CYSTEINE METHYLTRANSFERASE"/>
    <property type="match status" value="1"/>
</dbReference>
<dbReference type="SUPFAM" id="SSF53155">
    <property type="entry name" value="Methylated DNA-protein cysteine methyltransferase domain"/>
    <property type="match status" value="1"/>
</dbReference>
<keyword evidence="14" id="KW-1185">Reference proteome</keyword>
<keyword evidence="10" id="KW-0234">DNA repair</keyword>
<dbReference type="GO" id="GO:0006281">
    <property type="term" value="P:DNA repair"/>
    <property type="evidence" value="ECO:0007669"/>
    <property type="project" value="UniProtKB-KW"/>
</dbReference>
<evidence type="ECO:0000256" key="11">
    <source>
        <dbReference type="ARBA" id="ARBA00049348"/>
    </source>
</evidence>
<keyword evidence="4 13" id="KW-0489">Methyltransferase</keyword>
<dbReference type="InterPro" id="IPR018062">
    <property type="entry name" value="HTH_AraC-typ_CS"/>
</dbReference>
<keyword evidence="6" id="KW-0227">DNA damage</keyword>
<protein>
    <recommendedName>
        <fullName evidence="3">methylated-DNA--[protein]-cysteine S-methyltransferase</fullName>
        <ecNumber evidence="3">2.1.1.63</ecNumber>
    </recommendedName>
</protein>
<evidence type="ECO:0000256" key="2">
    <source>
        <dbReference type="ARBA" id="ARBA00008711"/>
    </source>
</evidence>
<dbReference type="RefSeq" id="WP_420243786.1">
    <property type="nucleotide sequence ID" value="NZ_BOPV01000001.1"/>
</dbReference>
<evidence type="ECO:0000256" key="6">
    <source>
        <dbReference type="ARBA" id="ARBA00022763"/>
    </source>
</evidence>
<evidence type="ECO:0000256" key="4">
    <source>
        <dbReference type="ARBA" id="ARBA00022603"/>
    </source>
</evidence>
<name>A0A8S8XFA8_9PROT</name>